<protein>
    <submittedName>
        <fullName evidence="3">LacI family transcription regulator</fullName>
    </submittedName>
</protein>
<keyword evidence="1" id="KW-0678">Repressor</keyword>
<dbReference type="PANTHER" id="PTHR30146">
    <property type="entry name" value="LACI-RELATED TRANSCRIPTIONAL REPRESSOR"/>
    <property type="match status" value="1"/>
</dbReference>
<reference evidence="3 4" key="1">
    <citation type="journal article" date="2014" name="Antonie Van Leeuwenhoek">
        <title>Oenococcus alcoholitolerans sp. nov., a lactic acid bacteria isolated from cachaca and ethanol fermentation processes.</title>
        <authorList>
            <person name="Badotti F."/>
            <person name="Moreira A.P."/>
            <person name="Tonon L.A."/>
            <person name="de Lucena B.T."/>
            <person name="Gomes Fde C."/>
            <person name="Kruger R."/>
            <person name="Thompson C.C."/>
            <person name="de Morais M.A.Jr."/>
            <person name="Rosa C.A."/>
            <person name="Thompson F.L."/>
        </authorList>
    </citation>
    <scope>NUCLEOTIDE SEQUENCE [LARGE SCALE GENOMIC DNA]</scope>
    <source>
        <strain evidence="3 4">UFRJ-M7.2.18</strain>
    </source>
</reference>
<dbReference type="Pfam" id="PF00532">
    <property type="entry name" value="Peripla_BP_1"/>
    <property type="match status" value="1"/>
</dbReference>
<dbReference type="Proteomes" id="UP000030023">
    <property type="component" value="Unassembled WGS sequence"/>
</dbReference>
<accession>A0ABR4XQD2</accession>
<gene>
    <name evidence="3" type="ORF">Q757_05795</name>
</gene>
<comment type="caution">
    <text evidence="3">The sequence shown here is derived from an EMBL/GenBank/DDBJ whole genome shotgun (WGS) entry which is preliminary data.</text>
</comment>
<evidence type="ECO:0000256" key="1">
    <source>
        <dbReference type="ARBA" id="ARBA00022491"/>
    </source>
</evidence>
<organism evidence="3 4">
    <name type="scientific">Oenococcus alcoholitolerans</name>
    <dbReference type="NCBI Taxonomy" id="931074"/>
    <lineage>
        <taxon>Bacteria</taxon>
        <taxon>Bacillati</taxon>
        <taxon>Bacillota</taxon>
        <taxon>Bacilli</taxon>
        <taxon>Lactobacillales</taxon>
        <taxon>Lactobacillaceae</taxon>
        <taxon>Oenococcus</taxon>
    </lineage>
</organism>
<feature type="non-terminal residue" evidence="3">
    <location>
        <position position="1"/>
    </location>
</feature>
<dbReference type="PANTHER" id="PTHR30146:SF95">
    <property type="entry name" value="RIBOSE OPERON REPRESSOR"/>
    <property type="match status" value="1"/>
</dbReference>
<evidence type="ECO:0000313" key="4">
    <source>
        <dbReference type="Proteomes" id="UP000030023"/>
    </source>
</evidence>
<proteinExistence type="predicted"/>
<evidence type="ECO:0000259" key="2">
    <source>
        <dbReference type="Pfam" id="PF00532"/>
    </source>
</evidence>
<sequence length="266" mass="29357">ARAMQGKSSKFIGLIFPNLTNPFFAELVQNLESKLFMKGYKVIIASAAENEQIEHDYLGMLMANQVDGIISGSHNLQVKEYQRISAPIVSFDRHLAKDIPVVSADNYQGGKLAAQFLFKNKAEKIAVLVDEDTSVSPTLDRLQAAIDFFTKNNVSFDPLDSNEIELEKVFPGPYDGVIASNDISALKIAAIFQKNGSILNKDFFITGYDGSRVIREIAPQLPTVIQPIEKIAEVLVSTLLQQIDDPNKQAVSTILPVAFWPGLKDK</sequence>
<dbReference type="InterPro" id="IPR028082">
    <property type="entry name" value="Peripla_BP_I"/>
</dbReference>
<dbReference type="Gene3D" id="3.40.50.2300">
    <property type="match status" value="2"/>
</dbReference>
<keyword evidence="4" id="KW-1185">Reference proteome</keyword>
<dbReference type="SUPFAM" id="SSF53822">
    <property type="entry name" value="Periplasmic binding protein-like I"/>
    <property type="match status" value="1"/>
</dbReference>
<feature type="domain" description="Periplasmic binding protein/LacI sugar binding" evidence="2">
    <location>
        <begin position="11"/>
        <end position="136"/>
    </location>
</feature>
<name>A0ABR4XQD2_9LACO</name>
<dbReference type="CDD" id="cd06291">
    <property type="entry name" value="PBP1_Qymf-like"/>
    <property type="match status" value="1"/>
</dbReference>
<dbReference type="EMBL" id="AXCV01000256">
    <property type="protein sequence ID" value="KGO31668.1"/>
    <property type="molecule type" value="Genomic_DNA"/>
</dbReference>
<evidence type="ECO:0000313" key="3">
    <source>
        <dbReference type="EMBL" id="KGO31668.1"/>
    </source>
</evidence>
<dbReference type="InterPro" id="IPR001761">
    <property type="entry name" value="Peripla_BP/Lac1_sug-bd_dom"/>
</dbReference>